<dbReference type="OrthoDB" id="9775804at2"/>
<comment type="caution">
    <text evidence="2">The sequence shown here is derived from an EMBL/GenBank/DDBJ whole genome shotgun (WGS) entry which is preliminary data.</text>
</comment>
<evidence type="ECO:0000313" key="2">
    <source>
        <dbReference type="EMBL" id="RQW12634.1"/>
    </source>
</evidence>
<organism evidence="2 3">
    <name type="scientific">Paenibacillus rhizophilus</name>
    <dbReference type="NCBI Taxonomy" id="1850366"/>
    <lineage>
        <taxon>Bacteria</taxon>
        <taxon>Bacillati</taxon>
        <taxon>Bacillota</taxon>
        <taxon>Bacilli</taxon>
        <taxon>Bacillales</taxon>
        <taxon>Paenibacillaceae</taxon>
        <taxon>Paenibacillus</taxon>
    </lineage>
</organism>
<dbReference type="GO" id="GO:0016747">
    <property type="term" value="F:acyltransferase activity, transferring groups other than amino-acyl groups"/>
    <property type="evidence" value="ECO:0007669"/>
    <property type="project" value="InterPro"/>
</dbReference>
<evidence type="ECO:0000259" key="1">
    <source>
        <dbReference type="PROSITE" id="PS51186"/>
    </source>
</evidence>
<dbReference type="PANTHER" id="PTHR43233">
    <property type="entry name" value="FAMILY N-ACETYLTRANSFERASE, PUTATIVE (AFU_ORTHOLOGUE AFUA_6G03350)-RELATED"/>
    <property type="match status" value="1"/>
</dbReference>
<dbReference type="PROSITE" id="PS51186">
    <property type="entry name" value="GNAT"/>
    <property type="match status" value="1"/>
</dbReference>
<dbReference type="InterPro" id="IPR000182">
    <property type="entry name" value="GNAT_dom"/>
</dbReference>
<reference evidence="2 3" key="1">
    <citation type="submission" date="2018-11" db="EMBL/GenBank/DDBJ databases">
        <title>Genome sequence of strain 7197.</title>
        <authorList>
            <person name="Gao J."/>
            <person name="Sun J."/>
        </authorList>
    </citation>
    <scope>NUCLEOTIDE SEQUENCE [LARGE SCALE GENOMIC DNA]</scope>
    <source>
        <strain evidence="2 3">7197</strain>
    </source>
</reference>
<evidence type="ECO:0000313" key="3">
    <source>
        <dbReference type="Proteomes" id="UP000282529"/>
    </source>
</evidence>
<keyword evidence="2" id="KW-0808">Transferase</keyword>
<dbReference type="InterPro" id="IPR053144">
    <property type="entry name" value="Acetyltransferase_Butenolide"/>
</dbReference>
<dbReference type="Proteomes" id="UP000282529">
    <property type="component" value="Unassembled WGS sequence"/>
</dbReference>
<dbReference type="CDD" id="cd04301">
    <property type="entry name" value="NAT_SF"/>
    <property type="match status" value="1"/>
</dbReference>
<dbReference type="PANTHER" id="PTHR43233:SF1">
    <property type="entry name" value="FAMILY N-ACETYLTRANSFERASE, PUTATIVE (AFU_ORTHOLOGUE AFUA_6G03350)-RELATED"/>
    <property type="match status" value="1"/>
</dbReference>
<dbReference type="RefSeq" id="WP_124694668.1">
    <property type="nucleotide sequence ID" value="NZ_JBHUFE010000008.1"/>
</dbReference>
<proteinExistence type="predicted"/>
<feature type="domain" description="N-acetyltransferase" evidence="1">
    <location>
        <begin position="6"/>
        <end position="140"/>
    </location>
</feature>
<dbReference type="Gene3D" id="3.40.630.30">
    <property type="match status" value="1"/>
</dbReference>
<dbReference type="EMBL" id="RQPI01000002">
    <property type="protein sequence ID" value="RQW12634.1"/>
    <property type="molecule type" value="Genomic_DNA"/>
</dbReference>
<accession>A0A3N9PC88</accession>
<name>A0A3N9PC88_9BACL</name>
<sequence>MANRQYEIMERLPTVMEHNALWKSVGWGEVDPEMTERSIAGSMHGVVAVCGEEVIGMGRTVGDGFMYFYIQDVAVLPEHQHNGVGQLIVERLLTDIEKRRLSGGIAFVGLFAASGKEVFYERFGFKDHSPDMTGMFTVLK</sequence>
<keyword evidence="3" id="KW-1185">Reference proteome</keyword>
<dbReference type="Pfam" id="PF13508">
    <property type="entry name" value="Acetyltransf_7"/>
    <property type="match status" value="1"/>
</dbReference>
<dbReference type="SUPFAM" id="SSF55729">
    <property type="entry name" value="Acyl-CoA N-acyltransferases (Nat)"/>
    <property type="match status" value="1"/>
</dbReference>
<gene>
    <name evidence="2" type="ORF">EH198_06140</name>
</gene>
<dbReference type="AlphaFoldDB" id="A0A3N9PC88"/>
<dbReference type="InterPro" id="IPR016181">
    <property type="entry name" value="Acyl_CoA_acyltransferase"/>
</dbReference>
<protein>
    <submittedName>
        <fullName evidence="2">N-acetyltransferase</fullName>
    </submittedName>
</protein>